<evidence type="ECO:0000256" key="1">
    <source>
        <dbReference type="SAM" id="Phobius"/>
    </source>
</evidence>
<feature type="transmembrane region" description="Helical" evidence="1">
    <location>
        <begin position="173"/>
        <end position="198"/>
    </location>
</feature>
<feature type="transmembrane region" description="Helical" evidence="1">
    <location>
        <begin position="6"/>
        <end position="28"/>
    </location>
</feature>
<keyword evidence="1" id="KW-1133">Transmembrane helix</keyword>
<feature type="transmembrane region" description="Helical" evidence="1">
    <location>
        <begin position="101"/>
        <end position="124"/>
    </location>
</feature>
<feature type="transmembrane region" description="Helical" evidence="1">
    <location>
        <begin position="130"/>
        <end position="149"/>
    </location>
</feature>
<name>A0A399S3J3_9BACT</name>
<keyword evidence="3" id="KW-1185">Reference proteome</keyword>
<evidence type="ECO:0000313" key="2">
    <source>
        <dbReference type="EMBL" id="RIJ36632.1"/>
    </source>
</evidence>
<comment type="caution">
    <text evidence="2">The sequence shown here is derived from an EMBL/GenBank/DDBJ whole genome shotgun (WGS) entry which is preliminary data.</text>
</comment>
<keyword evidence="1" id="KW-0472">Membrane</keyword>
<dbReference type="EMBL" id="QWGE01000004">
    <property type="protein sequence ID" value="RIJ36632.1"/>
    <property type="molecule type" value="Genomic_DNA"/>
</dbReference>
<gene>
    <name evidence="2" type="ORF">D1627_12325</name>
</gene>
<organism evidence="2 3">
    <name type="scientific">Pontibacter oryzae</name>
    <dbReference type="NCBI Taxonomy" id="2304593"/>
    <lineage>
        <taxon>Bacteria</taxon>
        <taxon>Pseudomonadati</taxon>
        <taxon>Bacteroidota</taxon>
        <taxon>Cytophagia</taxon>
        <taxon>Cytophagales</taxon>
        <taxon>Hymenobacteraceae</taxon>
        <taxon>Pontibacter</taxon>
    </lineage>
</organism>
<feature type="transmembrane region" description="Helical" evidence="1">
    <location>
        <begin position="58"/>
        <end position="80"/>
    </location>
</feature>
<proteinExistence type="predicted"/>
<keyword evidence="1" id="KW-0812">Transmembrane</keyword>
<dbReference type="AlphaFoldDB" id="A0A399S3J3"/>
<dbReference type="Proteomes" id="UP000266005">
    <property type="component" value="Unassembled WGS sequence"/>
</dbReference>
<reference evidence="3" key="1">
    <citation type="submission" date="2018-08" db="EMBL/GenBank/DDBJ databases">
        <title>Mucilaginibacter sp. MYSH2.</title>
        <authorList>
            <person name="Seo T."/>
        </authorList>
    </citation>
    <scope>NUCLEOTIDE SEQUENCE [LARGE SCALE GENOMIC DNA]</scope>
    <source>
        <strain evidence="3">KIRAN</strain>
    </source>
</reference>
<evidence type="ECO:0000313" key="3">
    <source>
        <dbReference type="Proteomes" id="UP000266005"/>
    </source>
</evidence>
<dbReference type="OrthoDB" id="188694at2"/>
<protein>
    <submittedName>
        <fullName evidence="2">Membrane-associated protein</fullName>
    </submittedName>
</protein>
<accession>A0A399S3J3</accession>
<feature type="transmembrane region" description="Helical" evidence="1">
    <location>
        <begin position="35"/>
        <end position="52"/>
    </location>
</feature>
<dbReference type="RefSeq" id="WP_119432581.1">
    <property type="nucleotide sequence ID" value="NZ_QWGE01000004.1"/>
</dbReference>
<sequence length="202" mass="23348">METATALPPLWLQLSYTAFVAVLVPVYWRKYGPGNFLWFSDIALFAVGIALWTGSKLLLSMMAVAVLLPELAWNLDYFYQLITGRTLLGLSSYMFDRRKSLFLRGLSLFHVVLPVLILWLLSQWGYQRQALYWQTALAWLVLPLTYYLTNPEENINWVFGPGEKAQHKVPRQLYLLAVMLFFPVAVYLPSHLLLLWLFGETP</sequence>